<dbReference type="InterPro" id="IPR000566">
    <property type="entry name" value="Lipocln_cytosolic_FA-bd_dom"/>
</dbReference>
<dbReference type="Pfam" id="PF00061">
    <property type="entry name" value="Lipocalin"/>
    <property type="match status" value="1"/>
</dbReference>
<dbReference type="GO" id="GO:0008289">
    <property type="term" value="F:lipid binding"/>
    <property type="evidence" value="ECO:0007669"/>
    <property type="project" value="UniProtKB-KW"/>
</dbReference>
<dbReference type="GO" id="GO:0000302">
    <property type="term" value="P:response to reactive oxygen species"/>
    <property type="evidence" value="ECO:0007669"/>
    <property type="project" value="TreeGrafter"/>
</dbReference>
<dbReference type="PANTHER" id="PTHR10612">
    <property type="entry name" value="APOLIPOPROTEIN D"/>
    <property type="match status" value="1"/>
</dbReference>
<evidence type="ECO:0000259" key="2">
    <source>
        <dbReference type="Pfam" id="PF00061"/>
    </source>
</evidence>
<feature type="non-terminal residue" evidence="3">
    <location>
        <position position="1"/>
    </location>
</feature>
<comment type="caution">
    <text evidence="3">The sequence shown here is derived from an EMBL/GenBank/DDBJ whole genome shotgun (WGS) entry which is preliminary data.</text>
</comment>
<accession>A0A433SR91</accession>
<gene>
    <name evidence="3" type="ORF">EGW08_020472</name>
</gene>
<dbReference type="GO" id="GO:0006629">
    <property type="term" value="P:lipid metabolic process"/>
    <property type="evidence" value="ECO:0007669"/>
    <property type="project" value="TreeGrafter"/>
</dbReference>
<dbReference type="GO" id="GO:0005737">
    <property type="term" value="C:cytoplasm"/>
    <property type="evidence" value="ECO:0007669"/>
    <property type="project" value="TreeGrafter"/>
</dbReference>
<dbReference type="OrthoDB" id="565904at2759"/>
<keyword evidence="1" id="KW-0446">Lipid-binding</keyword>
<sequence>YWVLETDYDTYSIVYGCTKMPAVPIFTETAWVLTRERSVAPANLDQIKERLTAKGLDVSYFQPGDQKGCPEW</sequence>
<evidence type="ECO:0000256" key="1">
    <source>
        <dbReference type="ARBA" id="ARBA00023121"/>
    </source>
</evidence>
<name>A0A433SR91_ELYCH</name>
<dbReference type="EMBL" id="RQTK01001162">
    <property type="protein sequence ID" value="RUS71768.1"/>
    <property type="molecule type" value="Genomic_DNA"/>
</dbReference>
<evidence type="ECO:0000313" key="3">
    <source>
        <dbReference type="EMBL" id="RUS71768.1"/>
    </source>
</evidence>
<reference evidence="3 4" key="1">
    <citation type="submission" date="2019-01" db="EMBL/GenBank/DDBJ databases">
        <title>A draft genome assembly of the solar-powered sea slug Elysia chlorotica.</title>
        <authorList>
            <person name="Cai H."/>
            <person name="Li Q."/>
            <person name="Fang X."/>
            <person name="Li J."/>
            <person name="Curtis N.E."/>
            <person name="Altenburger A."/>
            <person name="Shibata T."/>
            <person name="Feng M."/>
            <person name="Maeda T."/>
            <person name="Schwartz J.A."/>
            <person name="Shigenobu S."/>
            <person name="Lundholm N."/>
            <person name="Nishiyama T."/>
            <person name="Yang H."/>
            <person name="Hasebe M."/>
            <person name="Li S."/>
            <person name="Pierce S.K."/>
            <person name="Wang J."/>
        </authorList>
    </citation>
    <scope>NUCLEOTIDE SEQUENCE [LARGE SCALE GENOMIC DNA]</scope>
    <source>
        <strain evidence="3">EC2010</strain>
        <tissue evidence="3">Whole organism of an adult</tissue>
    </source>
</reference>
<evidence type="ECO:0000313" key="4">
    <source>
        <dbReference type="Proteomes" id="UP000271974"/>
    </source>
</evidence>
<feature type="domain" description="Lipocalin/cytosolic fatty-acid binding" evidence="2">
    <location>
        <begin position="1"/>
        <end position="60"/>
    </location>
</feature>
<proteinExistence type="predicted"/>
<organism evidence="3 4">
    <name type="scientific">Elysia chlorotica</name>
    <name type="common">Eastern emerald elysia</name>
    <name type="synonym">Sea slug</name>
    <dbReference type="NCBI Taxonomy" id="188477"/>
    <lineage>
        <taxon>Eukaryota</taxon>
        <taxon>Metazoa</taxon>
        <taxon>Spiralia</taxon>
        <taxon>Lophotrochozoa</taxon>
        <taxon>Mollusca</taxon>
        <taxon>Gastropoda</taxon>
        <taxon>Heterobranchia</taxon>
        <taxon>Euthyneura</taxon>
        <taxon>Panpulmonata</taxon>
        <taxon>Sacoglossa</taxon>
        <taxon>Placobranchoidea</taxon>
        <taxon>Plakobranchidae</taxon>
        <taxon>Elysia</taxon>
    </lineage>
</organism>
<dbReference type="Proteomes" id="UP000271974">
    <property type="component" value="Unassembled WGS sequence"/>
</dbReference>
<dbReference type="Gene3D" id="2.40.128.20">
    <property type="match status" value="1"/>
</dbReference>
<dbReference type="InterPro" id="IPR012674">
    <property type="entry name" value="Calycin"/>
</dbReference>
<dbReference type="PANTHER" id="PTHR10612:SF34">
    <property type="entry name" value="APOLIPOPROTEIN D"/>
    <property type="match status" value="1"/>
</dbReference>
<keyword evidence="4" id="KW-1185">Reference proteome</keyword>
<feature type="non-terminal residue" evidence="3">
    <location>
        <position position="72"/>
    </location>
</feature>
<dbReference type="AlphaFoldDB" id="A0A433SR91"/>
<protein>
    <recommendedName>
        <fullName evidence="2">Lipocalin/cytosolic fatty-acid binding domain-containing protein</fullName>
    </recommendedName>
</protein>
<dbReference type="SUPFAM" id="SSF50814">
    <property type="entry name" value="Lipocalins"/>
    <property type="match status" value="1"/>
</dbReference>